<dbReference type="PANTHER" id="PTHR33991">
    <property type="entry name" value="DNA REPAIR PROTEIN RECO"/>
    <property type="match status" value="1"/>
</dbReference>
<gene>
    <name evidence="8" type="ORF">IAB75_11325</name>
</gene>
<keyword evidence="4" id="KW-0233">DNA recombination</keyword>
<proteinExistence type="inferred from homology"/>
<dbReference type="SUPFAM" id="SSF50249">
    <property type="entry name" value="Nucleic acid-binding proteins"/>
    <property type="match status" value="1"/>
</dbReference>
<dbReference type="InterPro" id="IPR012340">
    <property type="entry name" value="NA-bd_OB-fold"/>
</dbReference>
<evidence type="ECO:0000313" key="9">
    <source>
        <dbReference type="Proteomes" id="UP000725002"/>
    </source>
</evidence>
<dbReference type="Pfam" id="PF11967">
    <property type="entry name" value="RecO_N"/>
    <property type="match status" value="1"/>
</dbReference>
<dbReference type="GO" id="GO:0006302">
    <property type="term" value="P:double-strand break repair"/>
    <property type="evidence" value="ECO:0007669"/>
    <property type="project" value="TreeGrafter"/>
</dbReference>
<reference evidence="8" key="1">
    <citation type="submission" date="2020-10" db="EMBL/GenBank/DDBJ databases">
        <authorList>
            <person name="Gilroy R."/>
        </authorList>
    </citation>
    <scope>NUCLEOTIDE SEQUENCE</scope>
    <source>
        <strain evidence="8">G3-8215</strain>
    </source>
</reference>
<evidence type="ECO:0000313" key="8">
    <source>
        <dbReference type="EMBL" id="MBO8484681.1"/>
    </source>
</evidence>
<evidence type="ECO:0000259" key="7">
    <source>
        <dbReference type="Pfam" id="PF11967"/>
    </source>
</evidence>
<dbReference type="InterPro" id="IPR037278">
    <property type="entry name" value="ARFGAP/RecO"/>
</dbReference>
<keyword evidence="3" id="KW-0227">DNA damage</keyword>
<dbReference type="InterPro" id="IPR042242">
    <property type="entry name" value="RecO_C"/>
</dbReference>
<keyword evidence="5" id="KW-0234">DNA repair</keyword>
<comment type="similarity">
    <text evidence="1">Belongs to the RecO family.</text>
</comment>
<accession>A0A940DW82</accession>
<dbReference type="EMBL" id="JADILV010000082">
    <property type="protein sequence ID" value="MBO8484681.1"/>
    <property type="molecule type" value="Genomic_DNA"/>
</dbReference>
<dbReference type="AlphaFoldDB" id="A0A940DW82"/>
<dbReference type="PANTHER" id="PTHR33991:SF1">
    <property type="entry name" value="DNA REPAIR PROTEIN RECO"/>
    <property type="match status" value="1"/>
</dbReference>
<evidence type="ECO:0000256" key="5">
    <source>
        <dbReference type="ARBA" id="ARBA00023204"/>
    </source>
</evidence>
<evidence type="ECO:0000256" key="4">
    <source>
        <dbReference type="ARBA" id="ARBA00023172"/>
    </source>
</evidence>
<evidence type="ECO:0000256" key="2">
    <source>
        <dbReference type="ARBA" id="ARBA00021310"/>
    </source>
</evidence>
<name>A0A940DW82_9BACT</name>
<evidence type="ECO:0000256" key="1">
    <source>
        <dbReference type="ARBA" id="ARBA00007452"/>
    </source>
</evidence>
<reference evidence="8" key="2">
    <citation type="journal article" date="2021" name="PeerJ">
        <title>Extensive microbial diversity within the chicken gut microbiome revealed by metagenomics and culture.</title>
        <authorList>
            <person name="Gilroy R."/>
            <person name="Ravi A."/>
            <person name="Getino M."/>
            <person name="Pursley I."/>
            <person name="Horton D.L."/>
            <person name="Alikhan N.F."/>
            <person name="Baker D."/>
            <person name="Gharbi K."/>
            <person name="Hall N."/>
            <person name="Watson M."/>
            <person name="Adriaenssens E.M."/>
            <person name="Foster-Nyarko E."/>
            <person name="Jarju S."/>
            <person name="Secka A."/>
            <person name="Antonio M."/>
            <person name="Oren A."/>
            <person name="Chaudhuri R.R."/>
            <person name="La Ragione R."/>
            <person name="Hildebrand F."/>
            <person name="Pallen M.J."/>
        </authorList>
    </citation>
    <scope>NUCLEOTIDE SEQUENCE</scope>
    <source>
        <strain evidence="8">G3-8215</strain>
    </source>
</reference>
<dbReference type="Pfam" id="PF02565">
    <property type="entry name" value="RecO_C"/>
    <property type="match status" value="1"/>
</dbReference>
<dbReference type="InterPro" id="IPR003717">
    <property type="entry name" value="RecO"/>
</dbReference>
<protein>
    <recommendedName>
        <fullName evidence="2">DNA repair protein RecO</fullName>
    </recommendedName>
    <alternativeName>
        <fullName evidence="6">Recombination protein O</fullName>
    </alternativeName>
</protein>
<evidence type="ECO:0000256" key="3">
    <source>
        <dbReference type="ARBA" id="ARBA00022763"/>
    </source>
</evidence>
<dbReference type="GO" id="GO:0006310">
    <property type="term" value="P:DNA recombination"/>
    <property type="evidence" value="ECO:0007669"/>
    <property type="project" value="UniProtKB-KW"/>
</dbReference>
<evidence type="ECO:0000256" key="6">
    <source>
        <dbReference type="ARBA" id="ARBA00033409"/>
    </source>
</evidence>
<dbReference type="Proteomes" id="UP000725002">
    <property type="component" value="Unassembled WGS sequence"/>
</dbReference>
<dbReference type="Gene3D" id="2.40.50.140">
    <property type="entry name" value="Nucleic acid-binding proteins"/>
    <property type="match status" value="1"/>
</dbReference>
<dbReference type="InterPro" id="IPR022572">
    <property type="entry name" value="DNA_rep/recomb_RecO_N"/>
</dbReference>
<feature type="domain" description="DNA replication/recombination mediator RecO N-terminal" evidence="7">
    <location>
        <begin position="4"/>
        <end position="70"/>
    </location>
</feature>
<dbReference type="SUPFAM" id="SSF57863">
    <property type="entry name" value="ArfGap/RecO-like zinc finger"/>
    <property type="match status" value="1"/>
</dbReference>
<dbReference type="GO" id="GO:0043590">
    <property type="term" value="C:bacterial nucleoid"/>
    <property type="evidence" value="ECO:0007669"/>
    <property type="project" value="TreeGrafter"/>
</dbReference>
<dbReference type="Gene3D" id="1.20.1440.120">
    <property type="entry name" value="Recombination protein O, C-terminal domain"/>
    <property type="match status" value="1"/>
</dbReference>
<organism evidence="8 9">
    <name type="scientific">Candidatus Cryptobacteroides avicola</name>
    <dbReference type="NCBI Taxonomy" id="2840757"/>
    <lineage>
        <taxon>Bacteria</taxon>
        <taxon>Pseudomonadati</taxon>
        <taxon>Bacteroidota</taxon>
        <taxon>Bacteroidia</taxon>
        <taxon>Bacteroidales</taxon>
        <taxon>Candidatus Cryptobacteroides</taxon>
    </lineage>
</organism>
<comment type="caution">
    <text evidence="8">The sequence shown here is derived from an EMBL/GenBank/DDBJ whole genome shotgun (WGS) entry which is preliminary data.</text>
</comment>
<sequence length="217" mass="24492">MMTLAELIILHYTKTGDNSVVIHTLSREYGRRSFYVRGVGRNAMMTMFLPMNIVECTISENSRSSLYTASRPVLACHLPGIRDSLYKNTIAMFMSEVLYRAVRDGADEPGLFDWCRESILLLDAMESDYSNFHIRFLLELAAALGFMPSVEDMKPFAGNLAPLVDRFLKEPFGQSMLIPLNGKTRGEIAEAVLKYIGYHLDSPLEINSLKVLHEVLC</sequence>